<dbReference type="Gene3D" id="3.30.200.20">
    <property type="entry name" value="Phosphorylase Kinase, domain 1"/>
    <property type="match status" value="1"/>
</dbReference>
<protein>
    <submittedName>
        <fullName evidence="1">Uncharacterized protein</fullName>
    </submittedName>
</protein>
<dbReference type="Proteomes" id="UP000749646">
    <property type="component" value="Unassembled WGS sequence"/>
</dbReference>
<reference evidence="1" key="1">
    <citation type="journal article" date="2020" name="Fungal Divers.">
        <title>Resolving the Mortierellaceae phylogeny through synthesis of multi-gene phylogenetics and phylogenomics.</title>
        <authorList>
            <person name="Vandepol N."/>
            <person name="Liber J."/>
            <person name="Desiro A."/>
            <person name="Na H."/>
            <person name="Kennedy M."/>
            <person name="Barry K."/>
            <person name="Grigoriev I.V."/>
            <person name="Miller A.N."/>
            <person name="O'Donnell K."/>
            <person name="Stajich J.E."/>
            <person name="Bonito G."/>
        </authorList>
    </citation>
    <scope>NUCLEOTIDE SEQUENCE</scope>
    <source>
        <strain evidence="1">MES-2147</strain>
    </source>
</reference>
<comment type="caution">
    <text evidence="1">The sequence shown here is derived from an EMBL/GenBank/DDBJ whole genome shotgun (WGS) entry which is preliminary data.</text>
</comment>
<sequence length="75" mass="8469">MTEKTGPVVLIDDKDQQWLEGAIRDKLLRHIDFDDITELQMGVASGGFGMIHAGQWRSLRVAVKVLFNPADFIQE</sequence>
<name>A0A9P6JGA5_9FUNG</name>
<accession>A0A9P6JGA5</accession>
<dbReference type="OrthoDB" id="6718656at2759"/>
<proteinExistence type="predicted"/>
<feature type="non-terminal residue" evidence="1">
    <location>
        <position position="75"/>
    </location>
</feature>
<keyword evidence="2" id="KW-1185">Reference proteome</keyword>
<organism evidence="1 2">
    <name type="scientific">Modicella reniformis</name>
    <dbReference type="NCBI Taxonomy" id="1440133"/>
    <lineage>
        <taxon>Eukaryota</taxon>
        <taxon>Fungi</taxon>
        <taxon>Fungi incertae sedis</taxon>
        <taxon>Mucoromycota</taxon>
        <taxon>Mortierellomycotina</taxon>
        <taxon>Mortierellomycetes</taxon>
        <taxon>Mortierellales</taxon>
        <taxon>Mortierellaceae</taxon>
        <taxon>Modicella</taxon>
    </lineage>
</organism>
<evidence type="ECO:0000313" key="1">
    <source>
        <dbReference type="EMBL" id="KAF9973373.1"/>
    </source>
</evidence>
<evidence type="ECO:0000313" key="2">
    <source>
        <dbReference type="Proteomes" id="UP000749646"/>
    </source>
</evidence>
<dbReference type="AlphaFoldDB" id="A0A9P6JGA5"/>
<gene>
    <name evidence="1" type="ORF">BGZ65_009298</name>
</gene>
<dbReference type="EMBL" id="JAAAHW010004550">
    <property type="protein sequence ID" value="KAF9973373.1"/>
    <property type="molecule type" value="Genomic_DNA"/>
</dbReference>